<gene>
    <name evidence="6" type="ORF">PHYBOEH_005945</name>
</gene>
<feature type="chain" id="PRO_5035774545" description="Nep1-like protein" evidence="5">
    <location>
        <begin position="23"/>
        <end position="237"/>
    </location>
</feature>
<proteinExistence type="inferred from homology"/>
<accession>A0A8T1WQ65</accession>
<keyword evidence="3" id="KW-0964">Secreted</keyword>
<dbReference type="GO" id="GO:0005576">
    <property type="term" value="C:extracellular region"/>
    <property type="evidence" value="ECO:0007669"/>
    <property type="project" value="UniProtKB-SubCell"/>
</dbReference>
<dbReference type="AlphaFoldDB" id="A0A8T1WQ65"/>
<dbReference type="Proteomes" id="UP000693981">
    <property type="component" value="Unassembled WGS sequence"/>
</dbReference>
<organism evidence="6 7">
    <name type="scientific">Phytophthora boehmeriae</name>
    <dbReference type="NCBI Taxonomy" id="109152"/>
    <lineage>
        <taxon>Eukaryota</taxon>
        <taxon>Sar</taxon>
        <taxon>Stramenopiles</taxon>
        <taxon>Oomycota</taxon>
        <taxon>Peronosporomycetes</taxon>
        <taxon>Peronosporales</taxon>
        <taxon>Peronosporaceae</taxon>
        <taxon>Phytophthora</taxon>
    </lineage>
</organism>
<dbReference type="PANTHER" id="PTHR33657:SF8">
    <property type="entry name" value="DOMAIN PROTEIN, PUTATIVE (AFU_ORTHOLOGUE AFUA_5G00600)-RELATED"/>
    <property type="match status" value="1"/>
</dbReference>
<reference evidence="6" key="1">
    <citation type="submission" date="2021-02" db="EMBL/GenBank/DDBJ databases">
        <authorList>
            <person name="Palmer J.M."/>
        </authorList>
    </citation>
    <scope>NUCLEOTIDE SEQUENCE</scope>
    <source>
        <strain evidence="6">SCRP23</strain>
    </source>
</reference>
<dbReference type="OrthoDB" id="89086at2759"/>
<evidence type="ECO:0000256" key="1">
    <source>
        <dbReference type="ARBA" id="ARBA00004613"/>
    </source>
</evidence>
<evidence type="ECO:0008006" key="8">
    <source>
        <dbReference type="Google" id="ProtNLM"/>
    </source>
</evidence>
<feature type="signal peptide" evidence="5">
    <location>
        <begin position="1"/>
        <end position="22"/>
    </location>
</feature>
<evidence type="ECO:0000256" key="5">
    <source>
        <dbReference type="SAM" id="SignalP"/>
    </source>
</evidence>
<name>A0A8T1WQ65_9STRA</name>
<dbReference type="PANTHER" id="PTHR33657">
    <property type="entry name" value="DOMAIN PROTEIN, PUTATIVE (AFU_ORTHOLOGUE AFUA_5G00600)-RELATED"/>
    <property type="match status" value="1"/>
</dbReference>
<dbReference type="InterPro" id="IPR008701">
    <property type="entry name" value="NPP1"/>
</dbReference>
<dbReference type="PIRSF" id="PIRSF029958">
    <property type="entry name" value="Necrosis-inducing_protein"/>
    <property type="match status" value="1"/>
</dbReference>
<evidence type="ECO:0000313" key="7">
    <source>
        <dbReference type="Proteomes" id="UP000693981"/>
    </source>
</evidence>
<evidence type="ECO:0000313" key="6">
    <source>
        <dbReference type="EMBL" id="KAG7393990.1"/>
    </source>
</evidence>
<comment type="similarity">
    <text evidence="2">Belongs to the Necrosis inducing protein (NPP1) family.</text>
</comment>
<dbReference type="EMBL" id="JAGDFL010000309">
    <property type="protein sequence ID" value="KAG7393990.1"/>
    <property type="molecule type" value="Genomic_DNA"/>
</dbReference>
<comment type="subcellular location">
    <subcellularLocation>
        <location evidence="1">Secreted</location>
    </subcellularLocation>
</comment>
<keyword evidence="7" id="KW-1185">Reference proteome</keyword>
<dbReference type="Pfam" id="PF05630">
    <property type="entry name" value="NPP1"/>
    <property type="match status" value="1"/>
</dbReference>
<protein>
    <recommendedName>
        <fullName evidence="8">Nep1-like protein</fullName>
    </recommendedName>
</protein>
<evidence type="ECO:0000256" key="2">
    <source>
        <dbReference type="ARBA" id="ARBA00009520"/>
    </source>
</evidence>
<keyword evidence="4" id="KW-0843">Virulence</keyword>
<evidence type="ECO:0000256" key="4">
    <source>
        <dbReference type="ARBA" id="ARBA00023026"/>
    </source>
</evidence>
<keyword evidence="5" id="KW-0732">Signal</keyword>
<evidence type="ECO:0000256" key="3">
    <source>
        <dbReference type="ARBA" id="ARBA00022525"/>
    </source>
</evidence>
<comment type="caution">
    <text evidence="6">The sequence shown here is derived from an EMBL/GenBank/DDBJ whole genome shotgun (WGS) entry which is preliminary data.</text>
</comment>
<sequence>MNLRALIVNAVAALLYVVTVNAGTIDHDKVQPIPEPEPVTVSEKAGVKYKPELLIELGCVTFAAVNAAGEINGGLKPTGGTSGCEISLLGSQVYGRGTWYNDVWAIMYAWYFPKNFWQMAPTRRHYWANLVVWINNPELESPTMLGISYSRGDNRYSKLTPPPGNATHQSFYHSLQYLAGPPFLDYTIRGGEFQDLIMWEQLPDVAREALSTADFGRAKVPFIDDNFMDKLEKAYPF</sequence>